<accession>A0A4Y2N7Z9</accession>
<evidence type="ECO:0000313" key="2">
    <source>
        <dbReference type="Proteomes" id="UP000499080"/>
    </source>
</evidence>
<dbReference type="InterPro" id="IPR036865">
    <property type="entry name" value="CRAL-TRIO_dom_sf"/>
</dbReference>
<organism evidence="1 2">
    <name type="scientific">Araneus ventricosus</name>
    <name type="common">Orbweaver spider</name>
    <name type="synonym">Epeira ventricosa</name>
    <dbReference type="NCBI Taxonomy" id="182803"/>
    <lineage>
        <taxon>Eukaryota</taxon>
        <taxon>Metazoa</taxon>
        <taxon>Ecdysozoa</taxon>
        <taxon>Arthropoda</taxon>
        <taxon>Chelicerata</taxon>
        <taxon>Arachnida</taxon>
        <taxon>Araneae</taxon>
        <taxon>Araneomorphae</taxon>
        <taxon>Entelegynae</taxon>
        <taxon>Araneoidea</taxon>
        <taxon>Araneidae</taxon>
        <taxon>Araneus</taxon>
    </lineage>
</organism>
<keyword evidence="2" id="KW-1185">Reference proteome</keyword>
<dbReference type="OrthoDB" id="6682367at2759"/>
<evidence type="ECO:0008006" key="3">
    <source>
        <dbReference type="Google" id="ProtNLM"/>
    </source>
</evidence>
<dbReference type="AlphaFoldDB" id="A0A4Y2N7Z9"/>
<feature type="non-terminal residue" evidence="1">
    <location>
        <position position="1"/>
    </location>
</feature>
<proteinExistence type="predicted"/>
<evidence type="ECO:0000313" key="1">
    <source>
        <dbReference type="EMBL" id="GBN34774.1"/>
    </source>
</evidence>
<dbReference type="SUPFAM" id="SSF52087">
    <property type="entry name" value="CRAL/TRIO domain"/>
    <property type="match status" value="1"/>
</dbReference>
<sequence length="88" mass="9827">VTLHGDPKESLLSIYPPEISLDNKKCDPKESLLSIYPPEILPEEFGGTMGNLKDIQPICMDEMKKAVPKLTVKQVLPASVRDLKFFVT</sequence>
<reference evidence="1 2" key="1">
    <citation type="journal article" date="2019" name="Sci. Rep.">
        <title>Orb-weaving spider Araneus ventricosus genome elucidates the spidroin gene catalogue.</title>
        <authorList>
            <person name="Kono N."/>
            <person name="Nakamura H."/>
            <person name="Ohtoshi R."/>
            <person name="Moran D.A.P."/>
            <person name="Shinohara A."/>
            <person name="Yoshida Y."/>
            <person name="Fujiwara M."/>
            <person name="Mori M."/>
            <person name="Tomita M."/>
            <person name="Arakawa K."/>
        </authorList>
    </citation>
    <scope>NUCLEOTIDE SEQUENCE [LARGE SCALE GENOMIC DNA]</scope>
</reference>
<dbReference type="EMBL" id="BGPR01008589">
    <property type="protein sequence ID" value="GBN34774.1"/>
    <property type="molecule type" value="Genomic_DNA"/>
</dbReference>
<gene>
    <name evidence="1" type="ORF">AVEN_92803_1</name>
</gene>
<protein>
    <recommendedName>
        <fullName evidence="3">CRAL-TRIO domain-containing protein</fullName>
    </recommendedName>
</protein>
<dbReference type="Proteomes" id="UP000499080">
    <property type="component" value="Unassembled WGS sequence"/>
</dbReference>
<comment type="caution">
    <text evidence="1">The sequence shown here is derived from an EMBL/GenBank/DDBJ whole genome shotgun (WGS) entry which is preliminary data.</text>
</comment>
<name>A0A4Y2N7Z9_ARAVE</name>